<evidence type="ECO:0000256" key="9">
    <source>
        <dbReference type="ARBA" id="ARBA00023002"/>
    </source>
</evidence>
<dbReference type="InterPro" id="IPR009056">
    <property type="entry name" value="Cyt_c-like_dom"/>
</dbReference>
<dbReference type="Gene3D" id="1.10.760.10">
    <property type="entry name" value="Cytochrome c-like domain"/>
    <property type="match status" value="2"/>
</dbReference>
<protein>
    <submittedName>
        <fullName evidence="15">Cytochrome-c peroxidase</fullName>
    </submittedName>
</protein>
<keyword evidence="9" id="KW-0560">Oxidoreductase</keyword>
<dbReference type="PROSITE" id="PS51007">
    <property type="entry name" value="CYTC"/>
    <property type="match status" value="2"/>
</dbReference>
<dbReference type="GO" id="GO:0009055">
    <property type="term" value="F:electron transfer activity"/>
    <property type="evidence" value="ECO:0007669"/>
    <property type="project" value="InterPro"/>
</dbReference>
<dbReference type="PIRSF" id="PIRSF000294">
    <property type="entry name" value="Cytochrome-c_peroxidase"/>
    <property type="match status" value="1"/>
</dbReference>
<keyword evidence="2" id="KW-0813">Transport</keyword>
<dbReference type="GO" id="GO:0004130">
    <property type="term" value="F:cytochrome-c peroxidase activity"/>
    <property type="evidence" value="ECO:0007669"/>
    <property type="project" value="TreeGrafter"/>
</dbReference>
<name>A0A939S7C5_9BRAD</name>
<dbReference type="GO" id="GO:0046872">
    <property type="term" value="F:metal ion binding"/>
    <property type="evidence" value="ECO:0007669"/>
    <property type="project" value="UniProtKB-KW"/>
</dbReference>
<evidence type="ECO:0000256" key="8">
    <source>
        <dbReference type="ARBA" id="ARBA00022982"/>
    </source>
</evidence>
<dbReference type="InterPro" id="IPR051395">
    <property type="entry name" value="Cytochrome_c_Peroxidase/MauG"/>
</dbReference>
<dbReference type="AlphaFoldDB" id="A0A939S7C5"/>
<dbReference type="InterPro" id="IPR026259">
    <property type="entry name" value="MauG/Cytc_peroxidase"/>
</dbReference>
<feature type="binding site" description="covalent" evidence="11">
    <location>
        <position position="74"/>
    </location>
    <ligand>
        <name>heme c</name>
        <dbReference type="ChEBI" id="CHEBI:61717"/>
        <label>1</label>
    </ligand>
</feature>
<keyword evidence="6 13" id="KW-0732">Signal</keyword>
<evidence type="ECO:0000256" key="12">
    <source>
        <dbReference type="PIRSR" id="PIRSR000294-2"/>
    </source>
</evidence>
<dbReference type="FunFam" id="1.10.760.10:FF:000004">
    <property type="entry name" value="Cytochrome c peroxidase"/>
    <property type="match status" value="1"/>
</dbReference>
<keyword evidence="3 15" id="KW-0575">Peroxidase</keyword>
<keyword evidence="5 12" id="KW-0479">Metal-binding</keyword>
<feature type="binding site" description="axial binding residue" evidence="12">
    <location>
        <position position="295"/>
    </location>
    <ligand>
        <name>heme c</name>
        <dbReference type="ChEBI" id="CHEBI:61717"/>
        <label>2</label>
    </ligand>
    <ligandPart>
        <name>Fe</name>
        <dbReference type="ChEBI" id="CHEBI:18248"/>
    </ligandPart>
</feature>
<dbReference type="InterPro" id="IPR004852">
    <property type="entry name" value="Di-haem_cyt_c_peroxidsae"/>
</dbReference>
<evidence type="ECO:0000256" key="6">
    <source>
        <dbReference type="ARBA" id="ARBA00022729"/>
    </source>
</evidence>
<evidence type="ECO:0000256" key="5">
    <source>
        <dbReference type="ARBA" id="ARBA00022723"/>
    </source>
</evidence>
<comment type="caution">
    <text evidence="15">The sequence shown here is derived from an EMBL/GenBank/DDBJ whole genome shotgun (WGS) entry which is preliminary data.</text>
</comment>
<feature type="binding site" description="covalent" evidence="11">
    <location>
        <position position="71"/>
    </location>
    <ligand>
        <name>heme c</name>
        <dbReference type="ChEBI" id="CHEBI:61717"/>
        <label>1</label>
    </ligand>
</feature>
<evidence type="ECO:0000259" key="14">
    <source>
        <dbReference type="PROSITE" id="PS51007"/>
    </source>
</evidence>
<dbReference type="PANTHER" id="PTHR30600:SF7">
    <property type="entry name" value="CYTOCHROME C PEROXIDASE-RELATED"/>
    <property type="match status" value="1"/>
</dbReference>
<organism evidence="15">
    <name type="scientific">Bradyrhizobium barranii subsp. barranii</name>
    <dbReference type="NCBI Taxonomy" id="2823807"/>
    <lineage>
        <taxon>Bacteria</taxon>
        <taxon>Pseudomonadati</taxon>
        <taxon>Pseudomonadota</taxon>
        <taxon>Alphaproteobacteria</taxon>
        <taxon>Hyphomicrobiales</taxon>
        <taxon>Nitrobacteraceae</taxon>
        <taxon>Bradyrhizobium</taxon>
        <taxon>Bradyrhizobium barranii</taxon>
    </lineage>
</organism>
<proteinExistence type="predicted"/>
<comment type="cofactor">
    <cofactor evidence="11">
        <name>heme</name>
        <dbReference type="ChEBI" id="CHEBI:30413"/>
    </cofactor>
    <text evidence="11">Binds 2 heme groups.</text>
</comment>
<evidence type="ECO:0000256" key="7">
    <source>
        <dbReference type="ARBA" id="ARBA00022764"/>
    </source>
</evidence>
<evidence type="ECO:0000256" key="13">
    <source>
        <dbReference type="SAM" id="SignalP"/>
    </source>
</evidence>
<dbReference type="Pfam" id="PF03150">
    <property type="entry name" value="CCP_MauG"/>
    <property type="match status" value="1"/>
</dbReference>
<evidence type="ECO:0000256" key="11">
    <source>
        <dbReference type="PIRSR" id="PIRSR000294-1"/>
    </source>
</evidence>
<feature type="domain" description="Cytochrome c" evidence="14">
    <location>
        <begin position="49"/>
        <end position="157"/>
    </location>
</feature>
<dbReference type="SUPFAM" id="SSF46626">
    <property type="entry name" value="Cytochrome c"/>
    <property type="match status" value="2"/>
</dbReference>
<evidence type="ECO:0000256" key="1">
    <source>
        <dbReference type="ARBA" id="ARBA00004418"/>
    </source>
</evidence>
<evidence type="ECO:0000313" key="15">
    <source>
        <dbReference type="EMBL" id="MBO1867730.1"/>
    </source>
</evidence>
<keyword evidence="4 11" id="KW-0349">Heme</keyword>
<feature type="binding site" description="covalent" evidence="11">
    <location>
        <position position="220"/>
    </location>
    <ligand>
        <name>heme c</name>
        <dbReference type="ChEBI" id="CHEBI:61717"/>
        <label>2</label>
    </ligand>
</feature>
<evidence type="ECO:0000256" key="10">
    <source>
        <dbReference type="ARBA" id="ARBA00023004"/>
    </source>
</evidence>
<dbReference type="GeneID" id="93216813"/>
<gene>
    <name evidence="15" type="ORF">J4G43_44750</name>
</gene>
<dbReference type="GO" id="GO:0020037">
    <property type="term" value="F:heme binding"/>
    <property type="evidence" value="ECO:0007669"/>
    <property type="project" value="InterPro"/>
</dbReference>
<feature type="binding site" description="covalent" evidence="11">
    <location>
        <position position="217"/>
    </location>
    <ligand>
        <name>heme c</name>
        <dbReference type="ChEBI" id="CHEBI:61717"/>
        <label>2</label>
    </ligand>
</feature>
<evidence type="ECO:0000256" key="3">
    <source>
        <dbReference type="ARBA" id="ARBA00022559"/>
    </source>
</evidence>
<feature type="binding site" description="axial binding residue" evidence="12">
    <location>
        <position position="221"/>
    </location>
    <ligand>
        <name>heme c</name>
        <dbReference type="ChEBI" id="CHEBI:61717"/>
        <label>2</label>
    </ligand>
    <ligandPart>
        <name>Fe</name>
        <dbReference type="ChEBI" id="CHEBI:18248"/>
    </ligandPart>
</feature>
<dbReference type="GO" id="GO:0042597">
    <property type="term" value="C:periplasmic space"/>
    <property type="evidence" value="ECO:0007669"/>
    <property type="project" value="UniProtKB-SubCell"/>
</dbReference>
<evidence type="ECO:0000256" key="4">
    <source>
        <dbReference type="ARBA" id="ARBA00022617"/>
    </source>
</evidence>
<dbReference type="PANTHER" id="PTHR30600">
    <property type="entry name" value="CYTOCHROME C PEROXIDASE-RELATED"/>
    <property type="match status" value="1"/>
</dbReference>
<feature type="chain" id="PRO_5036838111" evidence="13">
    <location>
        <begin position="20"/>
        <end position="345"/>
    </location>
</feature>
<keyword evidence="7" id="KW-0574">Periplasm</keyword>
<dbReference type="InterPro" id="IPR036909">
    <property type="entry name" value="Cyt_c-like_dom_sf"/>
</dbReference>
<feature type="domain" description="Cytochrome c" evidence="14">
    <location>
        <begin position="203"/>
        <end position="320"/>
    </location>
</feature>
<feature type="binding site" description="axial binding residue" evidence="12">
    <location>
        <position position="91"/>
    </location>
    <ligand>
        <name>heme c</name>
        <dbReference type="ChEBI" id="CHEBI:61717"/>
        <label>1</label>
    </ligand>
    <ligandPart>
        <name>Fe</name>
        <dbReference type="ChEBI" id="CHEBI:18248"/>
    </ligandPart>
</feature>
<reference evidence="15" key="1">
    <citation type="submission" date="2021-03" db="EMBL/GenBank/DDBJ databases">
        <title>Whole Genome Sequence of Bradyrhizobium sp. Strain 144S4.</title>
        <authorList>
            <person name="Bromfield E.S.P."/>
            <person name="Cloutier S."/>
        </authorList>
    </citation>
    <scope>NUCLEOTIDE SEQUENCE [LARGE SCALE GENOMIC DNA]</scope>
    <source>
        <strain evidence="15">144S4</strain>
    </source>
</reference>
<keyword evidence="10 12" id="KW-0408">Iron</keyword>
<comment type="subcellular location">
    <subcellularLocation>
        <location evidence="1">Periplasm</location>
    </subcellularLocation>
</comment>
<comment type="PTM">
    <text evidence="11">Binds 2 heme groups per subunit.</text>
</comment>
<feature type="binding site" description="axial binding residue" evidence="12">
    <location>
        <position position="75"/>
    </location>
    <ligand>
        <name>heme c</name>
        <dbReference type="ChEBI" id="CHEBI:61717"/>
        <label>1</label>
    </ligand>
    <ligandPart>
        <name>Fe</name>
        <dbReference type="ChEBI" id="CHEBI:18248"/>
    </ligandPart>
</feature>
<sequence>MRKASIATVLVLVSSNAIAHDDLMKTAKQIFKPIPYAIPTLNDNPMTTEKVELGKMLFFDPRLSASGIISCNTCHNLGTGGVDAGPTSVGHGWQRGARRAPTVYNSVFNVAQFWDGRAPDLKAQAKGPVQASAEMNATADHVTSTLNSMEDYVGKFKRAFPRDTPPVTFDNFAKALEAFEATLTTPAAPFDQYLNGDGNALDDQQKAGLQLFMDKGCASCHNGINIGGQDFVPFGVMERPNIKLRPAADQGRFAVTKASSDQYVFRVAPLRNVALRAPYFHSGQVWTLQEAVGIMSEVQLGAKLSERENNDIVAFLYSLSGRLPKIEYPILPTRTKETPPPSLDR</sequence>
<feature type="signal peptide" evidence="13">
    <location>
        <begin position="1"/>
        <end position="19"/>
    </location>
</feature>
<dbReference type="RefSeq" id="WP_028182040.1">
    <property type="nucleotide sequence ID" value="NZ_CP086136.1"/>
</dbReference>
<evidence type="ECO:0000256" key="2">
    <source>
        <dbReference type="ARBA" id="ARBA00022448"/>
    </source>
</evidence>
<dbReference type="EMBL" id="JAGEMI010000001">
    <property type="protein sequence ID" value="MBO1867730.1"/>
    <property type="molecule type" value="Genomic_DNA"/>
</dbReference>
<keyword evidence="8" id="KW-0249">Electron transport</keyword>
<accession>A0A939S7C5</accession>